<sequence length="202" mass="22667">MKKVLTTPIKDEDLLSLRVGDVVYLTGTLVTCRDVAHRRLIELGRELPVDLKGLAIFHAGPIVVEKDQGRFEMISIGPTTSMRMEKFEKEFIEHTGVKLIVGKGGMGKNTEEGCRLHKAVHAVFPGGCAVLAATSVEEIEDAQWRDLGMPETLWVSRVKEFGPLIISIDTEGNNLFEENKKIFNQRKLPVIEEINQQIKFIK</sequence>
<evidence type="ECO:0000256" key="4">
    <source>
        <dbReference type="ARBA" id="ARBA00039027"/>
    </source>
</evidence>
<keyword evidence="9" id="KW-1185">Reference proteome</keyword>
<organism evidence="8 9">
    <name type="scientific">Acerihabitans arboris</name>
    <dbReference type="NCBI Taxonomy" id="2691583"/>
    <lineage>
        <taxon>Bacteria</taxon>
        <taxon>Pseudomonadati</taxon>
        <taxon>Pseudomonadota</taxon>
        <taxon>Gammaproteobacteria</taxon>
        <taxon>Enterobacterales</taxon>
        <taxon>Pectobacteriaceae</taxon>
        <taxon>Acerihabitans</taxon>
    </lineage>
</organism>
<feature type="domain" description="Fe-S hydro-lyase tartrate dehydratase beta-type catalytic" evidence="7">
    <location>
        <begin position="5"/>
        <end position="178"/>
    </location>
</feature>
<dbReference type="Pfam" id="PF05683">
    <property type="entry name" value="Fumerase_C"/>
    <property type="match status" value="1"/>
</dbReference>
<accession>A0A845SRV6</accession>
<dbReference type="InterPro" id="IPR004647">
    <property type="entry name" value="Fe-S_hydro-lyase_TtdB-typ_cat"/>
</dbReference>
<protein>
    <recommendedName>
        <fullName evidence="5">L(+)-tartrate dehydratase subunit beta</fullName>
        <ecNumber evidence="4">4.2.1.32</ecNumber>
    </recommendedName>
</protein>
<dbReference type="PANTHER" id="PTHR43351:SF3">
    <property type="entry name" value="L(+)-TARTRATE DEHYDRATASE SUBUNIT BETA"/>
    <property type="match status" value="1"/>
</dbReference>
<evidence type="ECO:0000313" key="8">
    <source>
        <dbReference type="EMBL" id="NDL65827.1"/>
    </source>
</evidence>
<evidence type="ECO:0000256" key="6">
    <source>
        <dbReference type="ARBA" id="ARBA00049253"/>
    </source>
</evidence>
<reference evidence="8 9" key="1">
    <citation type="submission" date="2019-12" db="EMBL/GenBank/DDBJ databases">
        <authorList>
            <person name="Lee S.D."/>
        </authorList>
    </citation>
    <scope>NUCLEOTIDE SEQUENCE [LARGE SCALE GENOMIC DNA]</scope>
    <source>
        <strain evidence="8 9">SAP-6</strain>
    </source>
</reference>
<gene>
    <name evidence="8" type="primary">ttdB</name>
    <name evidence="8" type="ORF">GRH90_24130</name>
</gene>
<dbReference type="EC" id="4.2.1.32" evidence="4"/>
<keyword evidence="3 8" id="KW-0456">Lyase</keyword>
<evidence type="ECO:0000256" key="3">
    <source>
        <dbReference type="ARBA" id="ARBA00023239"/>
    </source>
</evidence>
<proteinExistence type="inferred from homology"/>
<reference evidence="8 9" key="2">
    <citation type="submission" date="2020-02" db="EMBL/GenBank/DDBJ databases">
        <title>The new genus of Enterobacteriales.</title>
        <authorList>
            <person name="Kim I.S."/>
        </authorList>
    </citation>
    <scope>NUCLEOTIDE SEQUENCE [LARGE SCALE GENOMIC DNA]</scope>
    <source>
        <strain evidence="8 9">SAP-6</strain>
    </source>
</reference>
<name>A0A845SRV6_9GAMM</name>
<comment type="subunit">
    <text evidence="2">Heterotetramer of two alpha and two beta subunits.</text>
</comment>
<dbReference type="NCBIfam" id="TIGR00723">
    <property type="entry name" value="ttdB_fumA_fumB"/>
    <property type="match status" value="1"/>
</dbReference>
<dbReference type="GO" id="GO:0008730">
    <property type="term" value="F:L(+)-tartrate dehydratase activity"/>
    <property type="evidence" value="ECO:0007669"/>
    <property type="project" value="UniProtKB-EC"/>
</dbReference>
<dbReference type="Gene3D" id="3.20.130.10">
    <property type="entry name" value="Fe-S hydro-lyase, tartrate dehydratase beta-type, catalytic domain"/>
    <property type="match status" value="1"/>
</dbReference>
<dbReference type="SUPFAM" id="SSF117457">
    <property type="entry name" value="FumA C-terminal domain-like"/>
    <property type="match status" value="1"/>
</dbReference>
<evidence type="ECO:0000313" key="9">
    <source>
        <dbReference type="Proteomes" id="UP000461443"/>
    </source>
</evidence>
<evidence type="ECO:0000256" key="2">
    <source>
        <dbReference type="ARBA" id="ARBA00011103"/>
    </source>
</evidence>
<dbReference type="Proteomes" id="UP000461443">
    <property type="component" value="Unassembled WGS sequence"/>
</dbReference>
<dbReference type="InterPro" id="IPR036660">
    <property type="entry name" value="Fe-S_hydroAse_TtdB_cat_sf"/>
</dbReference>
<dbReference type="PANTHER" id="PTHR43351">
    <property type="entry name" value="L(+)-TARTRATE DEHYDRATASE SUBUNIT BETA"/>
    <property type="match status" value="1"/>
</dbReference>
<evidence type="ECO:0000259" key="7">
    <source>
        <dbReference type="Pfam" id="PF05683"/>
    </source>
</evidence>
<dbReference type="EMBL" id="WUBS01000023">
    <property type="protein sequence ID" value="NDL65827.1"/>
    <property type="molecule type" value="Genomic_DNA"/>
</dbReference>
<dbReference type="NCBIfam" id="NF006082">
    <property type="entry name" value="PRK08228.1"/>
    <property type="match status" value="1"/>
</dbReference>
<dbReference type="AlphaFoldDB" id="A0A845SRV6"/>
<evidence type="ECO:0000256" key="1">
    <source>
        <dbReference type="ARBA" id="ARBA00008876"/>
    </source>
</evidence>
<comment type="caution">
    <text evidence="8">The sequence shown here is derived from an EMBL/GenBank/DDBJ whole genome shotgun (WGS) entry which is preliminary data.</text>
</comment>
<comment type="catalytic activity">
    <reaction evidence="6">
        <text>(2R,3R)-tartrate = oxaloacetate + H2O</text>
        <dbReference type="Rhea" id="RHEA:15413"/>
        <dbReference type="ChEBI" id="CHEBI:15377"/>
        <dbReference type="ChEBI" id="CHEBI:16452"/>
        <dbReference type="ChEBI" id="CHEBI:30924"/>
        <dbReference type="EC" id="4.2.1.32"/>
    </reaction>
</comment>
<comment type="similarity">
    <text evidence="1">Belongs to the class-I fumarase family.</text>
</comment>
<evidence type="ECO:0000256" key="5">
    <source>
        <dbReference type="ARBA" id="ARBA00039250"/>
    </source>
</evidence>